<organism evidence="1 2">
    <name type="scientific">Dendrothele bispora (strain CBS 962.96)</name>
    <dbReference type="NCBI Taxonomy" id="1314807"/>
    <lineage>
        <taxon>Eukaryota</taxon>
        <taxon>Fungi</taxon>
        <taxon>Dikarya</taxon>
        <taxon>Basidiomycota</taxon>
        <taxon>Agaricomycotina</taxon>
        <taxon>Agaricomycetes</taxon>
        <taxon>Agaricomycetidae</taxon>
        <taxon>Agaricales</taxon>
        <taxon>Agaricales incertae sedis</taxon>
        <taxon>Dendrothele</taxon>
    </lineage>
</organism>
<dbReference type="AlphaFoldDB" id="A0A4S8M276"/>
<protein>
    <submittedName>
        <fullName evidence="1">Uncharacterized protein</fullName>
    </submittedName>
</protein>
<evidence type="ECO:0000313" key="1">
    <source>
        <dbReference type="EMBL" id="THU96194.1"/>
    </source>
</evidence>
<dbReference type="InterPro" id="IPR010323">
    <property type="entry name" value="DUF924"/>
</dbReference>
<dbReference type="Proteomes" id="UP000297245">
    <property type="component" value="Unassembled WGS sequence"/>
</dbReference>
<proteinExistence type="predicted"/>
<reference evidence="1 2" key="1">
    <citation type="journal article" date="2019" name="Nat. Ecol. Evol.">
        <title>Megaphylogeny resolves global patterns of mushroom evolution.</title>
        <authorList>
            <person name="Varga T."/>
            <person name="Krizsan K."/>
            <person name="Foldi C."/>
            <person name="Dima B."/>
            <person name="Sanchez-Garcia M."/>
            <person name="Sanchez-Ramirez S."/>
            <person name="Szollosi G.J."/>
            <person name="Szarkandi J.G."/>
            <person name="Papp V."/>
            <person name="Albert L."/>
            <person name="Andreopoulos W."/>
            <person name="Angelini C."/>
            <person name="Antonin V."/>
            <person name="Barry K.W."/>
            <person name="Bougher N.L."/>
            <person name="Buchanan P."/>
            <person name="Buyck B."/>
            <person name="Bense V."/>
            <person name="Catcheside P."/>
            <person name="Chovatia M."/>
            <person name="Cooper J."/>
            <person name="Damon W."/>
            <person name="Desjardin D."/>
            <person name="Finy P."/>
            <person name="Geml J."/>
            <person name="Haridas S."/>
            <person name="Hughes K."/>
            <person name="Justo A."/>
            <person name="Karasinski D."/>
            <person name="Kautmanova I."/>
            <person name="Kiss B."/>
            <person name="Kocsube S."/>
            <person name="Kotiranta H."/>
            <person name="LaButti K.M."/>
            <person name="Lechner B.E."/>
            <person name="Liimatainen K."/>
            <person name="Lipzen A."/>
            <person name="Lukacs Z."/>
            <person name="Mihaltcheva S."/>
            <person name="Morgado L.N."/>
            <person name="Niskanen T."/>
            <person name="Noordeloos M.E."/>
            <person name="Ohm R.A."/>
            <person name="Ortiz-Santana B."/>
            <person name="Ovrebo C."/>
            <person name="Racz N."/>
            <person name="Riley R."/>
            <person name="Savchenko A."/>
            <person name="Shiryaev A."/>
            <person name="Soop K."/>
            <person name="Spirin V."/>
            <person name="Szebenyi C."/>
            <person name="Tomsovsky M."/>
            <person name="Tulloss R.E."/>
            <person name="Uehling J."/>
            <person name="Grigoriev I.V."/>
            <person name="Vagvolgyi C."/>
            <person name="Papp T."/>
            <person name="Martin F.M."/>
            <person name="Miettinen O."/>
            <person name="Hibbett D.S."/>
            <person name="Nagy L.G."/>
        </authorList>
    </citation>
    <scope>NUCLEOTIDE SEQUENCE [LARGE SCALE GENOMIC DNA]</scope>
    <source>
        <strain evidence="1 2">CBS 962.96</strain>
    </source>
</reference>
<dbReference type="OrthoDB" id="414698at2759"/>
<dbReference type="Gene3D" id="1.25.40.10">
    <property type="entry name" value="Tetratricopeptide repeat domain"/>
    <property type="match status" value="1"/>
</dbReference>
<dbReference type="Pfam" id="PF06041">
    <property type="entry name" value="DUF924"/>
    <property type="match status" value="1"/>
</dbReference>
<keyword evidence="2" id="KW-1185">Reference proteome</keyword>
<name>A0A4S8M276_DENBC</name>
<dbReference type="InterPro" id="IPR011990">
    <property type="entry name" value="TPR-like_helical_dom_sf"/>
</dbReference>
<dbReference type="SUPFAM" id="SSF48452">
    <property type="entry name" value="TPR-like"/>
    <property type="match status" value="1"/>
</dbReference>
<sequence length="316" mass="36489">MSSTPTLESKPDLSEILTPSFLSKTCKLAFPWTPKPDGKLDVKWIADFYIRGIPDPAREVYDELHHQALKPISQFCPSVPEDLVSGSYLPPPTDPTYPERVLSLLYLLDQAPRRLYDGAGMDARYTFGYFDVLAHSLVKNLISRNAFPDSTEALTKLGYSFEETMIRKMWLYTPLIHSENLANHDWMESRTEAMRKEVEVYSGKTDPYRVTRDSDRKDPTMFSRLITEGPPDTTDFASFMFYFYRVDDVHRAVISRFGRYPYRNTALGRVSTVEEETFLKETNGFGQANLTEEEIEKLRKQREEGVWQKLSDKGPF</sequence>
<accession>A0A4S8M276</accession>
<dbReference type="EMBL" id="ML179182">
    <property type="protein sequence ID" value="THU96194.1"/>
    <property type="molecule type" value="Genomic_DNA"/>
</dbReference>
<evidence type="ECO:0000313" key="2">
    <source>
        <dbReference type="Proteomes" id="UP000297245"/>
    </source>
</evidence>
<gene>
    <name evidence="1" type="ORF">K435DRAFT_664897</name>
</gene>